<dbReference type="Gene3D" id="3.30.420.40">
    <property type="match status" value="2"/>
</dbReference>
<evidence type="ECO:0000313" key="2">
    <source>
        <dbReference type="Proteomes" id="UP000257127"/>
    </source>
</evidence>
<proteinExistence type="predicted"/>
<name>A0A3E1EW47_9FLAO</name>
<accession>A0A3E1EW47</accession>
<dbReference type="InterPro" id="IPR043129">
    <property type="entry name" value="ATPase_NBD"/>
</dbReference>
<dbReference type="Gene3D" id="1.10.720.160">
    <property type="match status" value="1"/>
</dbReference>
<comment type="caution">
    <text evidence="1">The sequence shown here is derived from an EMBL/GenBank/DDBJ whole genome shotgun (WGS) entry which is preliminary data.</text>
</comment>
<dbReference type="AlphaFoldDB" id="A0A3E1EW47"/>
<dbReference type="CDD" id="cd24079">
    <property type="entry name" value="ASKHA_NBD_PG1100-like"/>
    <property type="match status" value="1"/>
</dbReference>
<protein>
    <recommendedName>
        <fullName evidence="3">ATPase BadF/BadG/BcrA/BcrD type domain-containing protein</fullName>
    </recommendedName>
</protein>
<dbReference type="EMBL" id="QURB01000007">
    <property type="protein sequence ID" value="RFC53779.1"/>
    <property type="molecule type" value="Genomic_DNA"/>
</dbReference>
<sequence length="272" mass="30340">MIVIESGGTKSTWVFNLPNDLRGKDSFRTIGLHPQELNSTKAETIKALVQEHQLQNQEVHFFGAGCESEEAKVKIKKFLEAFGLDVQQVQTDLHAACVAHLGQKRGMVGIIGTGAVAALFNGEKVIQQSSGLGYMLGDEGSGFDIGKRLIVQHLNHQLPSEITKEIDTYFEYRSIVHRVQESDGRMKIAGLTKIVRKYSDDPVIFKILKEAFSDFCKTALLPIQENHPIHFIGSVAYYFQEELKSTLSSMGYEMGGVEKEAVEGVFEFLNKR</sequence>
<gene>
    <name evidence="1" type="ORF">DXU93_11675</name>
</gene>
<dbReference type="Proteomes" id="UP000257127">
    <property type="component" value="Unassembled WGS sequence"/>
</dbReference>
<dbReference type="InterPro" id="IPR052519">
    <property type="entry name" value="Euk-type_GlcNAc_Kinase"/>
</dbReference>
<reference evidence="1 2" key="1">
    <citation type="submission" date="2018-08" db="EMBL/GenBank/DDBJ databases">
        <title>The draft genome squence of Brumimicrobium sp. N62.</title>
        <authorList>
            <person name="Du Z.-J."/>
            <person name="Luo H.-R."/>
        </authorList>
    </citation>
    <scope>NUCLEOTIDE SEQUENCE [LARGE SCALE GENOMIC DNA]</scope>
    <source>
        <strain evidence="1 2">N62</strain>
    </source>
</reference>
<evidence type="ECO:0000313" key="1">
    <source>
        <dbReference type="EMBL" id="RFC53779.1"/>
    </source>
</evidence>
<evidence type="ECO:0008006" key="3">
    <source>
        <dbReference type="Google" id="ProtNLM"/>
    </source>
</evidence>
<dbReference type="SUPFAM" id="SSF53067">
    <property type="entry name" value="Actin-like ATPase domain"/>
    <property type="match status" value="2"/>
</dbReference>
<dbReference type="PANTHER" id="PTHR43190">
    <property type="entry name" value="N-ACETYL-D-GLUCOSAMINE KINASE"/>
    <property type="match status" value="1"/>
</dbReference>
<organism evidence="1 2">
    <name type="scientific">Brumimicrobium aurantiacum</name>
    <dbReference type="NCBI Taxonomy" id="1737063"/>
    <lineage>
        <taxon>Bacteria</taxon>
        <taxon>Pseudomonadati</taxon>
        <taxon>Bacteroidota</taxon>
        <taxon>Flavobacteriia</taxon>
        <taxon>Flavobacteriales</taxon>
        <taxon>Crocinitomicaceae</taxon>
        <taxon>Brumimicrobium</taxon>
    </lineage>
</organism>
<dbReference type="PANTHER" id="PTHR43190:SF3">
    <property type="entry name" value="N-ACETYL-D-GLUCOSAMINE KINASE"/>
    <property type="match status" value="1"/>
</dbReference>
<keyword evidence="2" id="KW-1185">Reference proteome</keyword>